<sequence length="253" mass="27990">MERVPVGLEEAVGHLVMVGHPLPPRIVNPHPYDHNRSRVHPAEIIKIHVKKAKRVSSVVAGGYRSIASGFNIEIHNGVSDRAINNRPPIPQLDIEGWCLAKIFYRNRQFGIASQKPDIFKRVVQGGEVNVWPQLHGSSVARDFVGLPHRLGSFPGVFDSPQGRVERSLNVIQTYESRDGLGDRKNGNPKAPDRRRFLRGQVALFAFIGILGLWIGSKGFRNERKPGPVGFDLLYPIAMLAGGLFTTLAIMGAF</sequence>
<comment type="caution">
    <text evidence="2">The sequence shown here is derived from an EMBL/GenBank/DDBJ whole genome shotgun (WGS) entry which is preliminary data.</text>
</comment>
<keyword evidence="1" id="KW-1133">Transmembrane helix</keyword>
<evidence type="ECO:0000313" key="2">
    <source>
        <dbReference type="EMBL" id="RVT42206.1"/>
    </source>
</evidence>
<feature type="transmembrane region" description="Helical" evidence="1">
    <location>
        <begin position="196"/>
        <end position="214"/>
    </location>
</feature>
<dbReference type="EMBL" id="RZUL01000002">
    <property type="protein sequence ID" value="RVT42206.1"/>
    <property type="molecule type" value="Genomic_DNA"/>
</dbReference>
<dbReference type="Proteomes" id="UP000282977">
    <property type="component" value="Unassembled WGS sequence"/>
</dbReference>
<accession>A0A437J9L7</accession>
<feature type="transmembrane region" description="Helical" evidence="1">
    <location>
        <begin position="234"/>
        <end position="252"/>
    </location>
</feature>
<keyword evidence="3" id="KW-1185">Reference proteome</keyword>
<organism evidence="2 3">
    <name type="scientific">Sphingobium algorifonticola</name>
    <dbReference type="NCBI Taxonomy" id="2008318"/>
    <lineage>
        <taxon>Bacteria</taxon>
        <taxon>Pseudomonadati</taxon>
        <taxon>Pseudomonadota</taxon>
        <taxon>Alphaproteobacteria</taxon>
        <taxon>Sphingomonadales</taxon>
        <taxon>Sphingomonadaceae</taxon>
        <taxon>Sphingobium</taxon>
    </lineage>
</organism>
<evidence type="ECO:0000313" key="3">
    <source>
        <dbReference type="Proteomes" id="UP000282977"/>
    </source>
</evidence>
<protein>
    <submittedName>
        <fullName evidence="2">Uncharacterized protein</fullName>
    </submittedName>
</protein>
<evidence type="ECO:0000256" key="1">
    <source>
        <dbReference type="SAM" id="Phobius"/>
    </source>
</evidence>
<keyword evidence="1" id="KW-0472">Membrane</keyword>
<name>A0A437J9L7_9SPHN</name>
<gene>
    <name evidence="2" type="ORF">ENE74_08330</name>
</gene>
<reference evidence="2 3" key="1">
    <citation type="submission" date="2019-01" db="EMBL/GenBank/DDBJ databases">
        <authorList>
            <person name="Chen W.-M."/>
        </authorList>
    </citation>
    <scope>NUCLEOTIDE SEQUENCE [LARGE SCALE GENOMIC DNA]</scope>
    <source>
        <strain evidence="2 3">TLA-22</strain>
    </source>
</reference>
<dbReference type="RefSeq" id="WP_164847412.1">
    <property type="nucleotide sequence ID" value="NZ_RZUL01000002.1"/>
</dbReference>
<dbReference type="AlphaFoldDB" id="A0A437J9L7"/>
<proteinExistence type="predicted"/>
<keyword evidence="1" id="KW-0812">Transmembrane</keyword>